<comment type="caution">
    <text evidence="1">The sequence shown here is derived from an EMBL/GenBank/DDBJ whole genome shotgun (WGS) entry which is preliminary data.</text>
</comment>
<gene>
    <name evidence="1" type="ORF">PND83_02230</name>
    <name evidence="2" type="ORF">PNE06_10470</name>
</gene>
<sequence length="117" mass="13031">MERLTYWCDNGHGGGKWFVAIDAEGGEDYGPHIERLAAYEDTGLEPEDLKRAFNEDDVLKLAGQALGITPERLRELAQAHKENRVLPEGSGWFVTCSGKKLTVVMDIEAALRREQDG</sequence>
<dbReference type="RefSeq" id="WP_195384063.1">
    <property type="nucleotide sequence ID" value="NZ_BAABXT010000001.1"/>
</dbReference>
<evidence type="ECO:0000313" key="2">
    <source>
        <dbReference type="EMBL" id="MDB7933495.1"/>
    </source>
</evidence>
<dbReference type="EMBL" id="JAQLWV010000013">
    <property type="protein sequence ID" value="MDB7933495.1"/>
    <property type="molecule type" value="Genomic_DNA"/>
</dbReference>
<evidence type="ECO:0000313" key="3">
    <source>
        <dbReference type="Proteomes" id="UP001211006"/>
    </source>
</evidence>
<organism evidence="1 3">
    <name type="scientific">Flavonifractor plautii</name>
    <name type="common">Fusobacterium plautii</name>
    <dbReference type="NCBI Taxonomy" id="292800"/>
    <lineage>
        <taxon>Bacteria</taxon>
        <taxon>Bacillati</taxon>
        <taxon>Bacillota</taxon>
        <taxon>Clostridia</taxon>
        <taxon>Eubacteriales</taxon>
        <taxon>Oscillospiraceae</taxon>
        <taxon>Flavonifractor</taxon>
    </lineage>
</organism>
<dbReference type="Proteomes" id="UP001211173">
    <property type="component" value="Unassembled WGS sequence"/>
</dbReference>
<protein>
    <submittedName>
        <fullName evidence="1">Uncharacterized protein</fullName>
    </submittedName>
</protein>
<dbReference type="EMBL" id="JAQLWO010000002">
    <property type="protein sequence ID" value="MDB7904787.1"/>
    <property type="molecule type" value="Genomic_DNA"/>
</dbReference>
<dbReference type="Proteomes" id="UP001211006">
    <property type="component" value="Unassembled WGS sequence"/>
</dbReference>
<accession>A0AAW6BX46</accession>
<dbReference type="AlphaFoldDB" id="A0AAW6BX46"/>
<evidence type="ECO:0000313" key="1">
    <source>
        <dbReference type="EMBL" id="MDB7904787.1"/>
    </source>
</evidence>
<proteinExistence type="predicted"/>
<reference evidence="1" key="1">
    <citation type="submission" date="2023-01" db="EMBL/GenBank/DDBJ databases">
        <title>Human gut microbiome strain richness.</title>
        <authorList>
            <person name="Chen-Liaw A."/>
        </authorList>
    </citation>
    <scope>NUCLEOTIDE SEQUENCE</scope>
    <source>
        <strain evidence="2">1001287st1_F4_1001285I_161205</strain>
        <strain evidence="1">2225st1_A6_2225SCRN_200828</strain>
    </source>
</reference>
<name>A0AAW6BX46_FLAPL</name>